<feature type="transmembrane region" description="Helical" evidence="1">
    <location>
        <begin position="146"/>
        <end position="165"/>
    </location>
</feature>
<accession>A0A1M5IA63</accession>
<name>A0A1M5IA63_9RHOB</name>
<organism evidence="2 3">
    <name type="scientific">Cognatishimia maritima</name>
    <dbReference type="NCBI Taxonomy" id="870908"/>
    <lineage>
        <taxon>Bacteria</taxon>
        <taxon>Pseudomonadati</taxon>
        <taxon>Pseudomonadota</taxon>
        <taxon>Alphaproteobacteria</taxon>
        <taxon>Rhodobacterales</taxon>
        <taxon>Paracoccaceae</taxon>
        <taxon>Cognatishimia</taxon>
    </lineage>
</organism>
<dbReference type="STRING" id="870908.SAMN04488044_0256"/>
<evidence type="ECO:0000313" key="2">
    <source>
        <dbReference type="EMBL" id="SHG25141.1"/>
    </source>
</evidence>
<gene>
    <name evidence="2" type="ORF">SAMN04488044_0256</name>
</gene>
<reference evidence="3" key="1">
    <citation type="submission" date="2016-11" db="EMBL/GenBank/DDBJ databases">
        <authorList>
            <person name="Varghese N."/>
            <person name="Submissions S."/>
        </authorList>
    </citation>
    <scope>NUCLEOTIDE SEQUENCE [LARGE SCALE GENOMIC DNA]</scope>
    <source>
        <strain evidence="3">DSM 28223</strain>
    </source>
</reference>
<dbReference type="OrthoDB" id="7847071at2"/>
<protein>
    <recommendedName>
        <fullName evidence="4">Component of SufBCD complex</fullName>
    </recommendedName>
</protein>
<feature type="transmembrane region" description="Helical" evidence="1">
    <location>
        <begin position="104"/>
        <end position="126"/>
    </location>
</feature>
<keyword evidence="1" id="KW-0472">Membrane</keyword>
<dbReference type="AlphaFoldDB" id="A0A1M5IA63"/>
<keyword evidence="3" id="KW-1185">Reference proteome</keyword>
<sequence>MEWFEIIYELIDFRSFSNLWFWIMLAAIWSTAAHWVLGVPYDLVLRARRKGGRHEEDFEDLVRINVGRILFISRTSGLWMTSFGCFCLSVAAVLGFYYNYEFAQAVFLIIFPLAFVWLITLSTARYIEANESVGEDLYRRVARHRVYVQLIGVLAIFVTSLWGMYQNFQLSPLN</sequence>
<dbReference type="RefSeq" id="WP_072789366.1">
    <property type="nucleotide sequence ID" value="NZ_FQWM01000001.1"/>
</dbReference>
<evidence type="ECO:0000256" key="1">
    <source>
        <dbReference type="SAM" id="Phobius"/>
    </source>
</evidence>
<dbReference type="EMBL" id="FQWM01000001">
    <property type="protein sequence ID" value="SHG25141.1"/>
    <property type="molecule type" value="Genomic_DNA"/>
</dbReference>
<evidence type="ECO:0000313" key="3">
    <source>
        <dbReference type="Proteomes" id="UP000184211"/>
    </source>
</evidence>
<keyword evidence="1" id="KW-0812">Transmembrane</keyword>
<proteinExistence type="predicted"/>
<feature type="transmembrane region" description="Helical" evidence="1">
    <location>
        <begin position="20"/>
        <end position="44"/>
    </location>
</feature>
<evidence type="ECO:0008006" key="4">
    <source>
        <dbReference type="Google" id="ProtNLM"/>
    </source>
</evidence>
<feature type="transmembrane region" description="Helical" evidence="1">
    <location>
        <begin position="78"/>
        <end position="98"/>
    </location>
</feature>
<keyword evidence="1" id="KW-1133">Transmembrane helix</keyword>
<dbReference type="Proteomes" id="UP000184211">
    <property type="component" value="Unassembled WGS sequence"/>
</dbReference>